<sequence length="697" mass="79793">MHFKTLFYSLFFSLIFFSCQEKKKETAEHKFTNSLIEETSPYLLQHAHNPVNWRAWSNTALENAKKEDKLVLVSIGYSSCHWCHVMEKESFEDEEVAKIMNDNFINIKVDREERPDVDQVYMTALQLIKGSGGWPLNVITLPNGKPIYGGTYHTKEEWSQVLEKVSSLYKNDPKKANEYADMVAQGIQEANLITPTNNYEKLTKAVVTESVQSWKNSWDIEKGGDQLQQKFMLPSNLNFLLDYAILTGDKEAKNHIKNTLNKIAFGGIYDFVGGGFYRYSTDPDWKVPHFEKMLYDNAQLISVFSKAYSIFKEPIYKEVVYNTIAFLERDMKNPNGGYYAAIDADSEGEEGKYYVWTEEELKQVLGNNFELFKNYFSIEPKNIWEHKNYVLHRNSTDAEFCSKNKLVNSSLQESKEQWKTLLLKERTKRIAPRLDDKIITSWNALLISGFVDAYKAFGDTSFLDQAKKTLISVKKFSLTTNELRHSYKENSKQSKGFLEDYSFTVDALINLYSASLDTKHLDLANSLNTKAMTSFNDTASGMYRYNENKDLIAQIIKTNDGVIPSPNAIMAQNLLRLGHINYDKTFIEKSKSMVAAMIPMITPNASSYARWNSVLLNTTYTYYEIAVVGTNAKTLSKKIHSKYIPNTLLVGSTEDSKLPLFEGRYTTDGTYIYVCRDNSCKLPVATADEAIKQLNGF</sequence>
<dbReference type="Proteomes" id="UP000269412">
    <property type="component" value="Unassembled WGS sequence"/>
</dbReference>
<comment type="caution">
    <text evidence="2">The sequence shown here is derived from an EMBL/GenBank/DDBJ whole genome shotgun (WGS) entry which is preliminary data.</text>
</comment>
<dbReference type="EMBL" id="RBIQ01000007">
    <property type="protein sequence ID" value="RKR15339.1"/>
    <property type="molecule type" value="Genomic_DNA"/>
</dbReference>
<dbReference type="RefSeq" id="WP_121065342.1">
    <property type="nucleotide sequence ID" value="NZ_RBIQ01000007.1"/>
</dbReference>
<dbReference type="PANTHER" id="PTHR42899:SF1">
    <property type="entry name" value="SPERMATOGENESIS-ASSOCIATED PROTEIN 20"/>
    <property type="match status" value="1"/>
</dbReference>
<evidence type="ECO:0000259" key="1">
    <source>
        <dbReference type="Pfam" id="PF03190"/>
    </source>
</evidence>
<dbReference type="PANTHER" id="PTHR42899">
    <property type="entry name" value="SPERMATOGENESIS-ASSOCIATED PROTEIN 20"/>
    <property type="match status" value="1"/>
</dbReference>
<proteinExistence type="predicted"/>
<dbReference type="Gene3D" id="1.50.10.10">
    <property type="match status" value="1"/>
</dbReference>
<dbReference type="GO" id="GO:0005975">
    <property type="term" value="P:carbohydrate metabolic process"/>
    <property type="evidence" value="ECO:0007669"/>
    <property type="project" value="InterPro"/>
</dbReference>
<accession>A0A495EF79</accession>
<dbReference type="OrthoDB" id="9762614at2"/>
<evidence type="ECO:0000313" key="2">
    <source>
        <dbReference type="EMBL" id="RKR15339.1"/>
    </source>
</evidence>
<gene>
    <name evidence="2" type="ORF">CLV91_1423</name>
</gene>
<reference evidence="2 3" key="1">
    <citation type="submission" date="2018-10" db="EMBL/GenBank/DDBJ databases">
        <title>Genomic Encyclopedia of Archaeal and Bacterial Type Strains, Phase II (KMG-II): from individual species to whole genera.</title>
        <authorList>
            <person name="Goeker M."/>
        </authorList>
    </citation>
    <scope>NUCLEOTIDE SEQUENCE [LARGE SCALE GENOMIC DNA]</scope>
    <source>
        <strain evidence="2 3">DSM 25230</strain>
    </source>
</reference>
<dbReference type="InterPro" id="IPR004879">
    <property type="entry name" value="Ssp411-like_TRX"/>
</dbReference>
<dbReference type="PIRSF" id="PIRSF006402">
    <property type="entry name" value="UCP006402_thioredoxin"/>
    <property type="match status" value="1"/>
</dbReference>
<name>A0A495EF79_9FLAO</name>
<dbReference type="Gene3D" id="3.40.30.10">
    <property type="entry name" value="Glutaredoxin"/>
    <property type="match status" value="1"/>
</dbReference>
<dbReference type="InterPro" id="IPR012341">
    <property type="entry name" value="6hp_glycosidase-like_sf"/>
</dbReference>
<dbReference type="CDD" id="cd02955">
    <property type="entry name" value="SSP411"/>
    <property type="match status" value="1"/>
</dbReference>
<dbReference type="PROSITE" id="PS51257">
    <property type="entry name" value="PROKAR_LIPOPROTEIN"/>
    <property type="match status" value="1"/>
</dbReference>
<protein>
    <recommendedName>
        <fullName evidence="1">Spermatogenesis-associated protein 20-like TRX domain-containing protein</fullName>
    </recommendedName>
</protein>
<feature type="domain" description="Spermatogenesis-associated protein 20-like TRX" evidence="1">
    <location>
        <begin position="32"/>
        <end position="186"/>
    </location>
</feature>
<keyword evidence="3" id="KW-1185">Reference proteome</keyword>
<organism evidence="2 3">
    <name type="scientific">Maribacter vaceletii</name>
    <dbReference type="NCBI Taxonomy" id="1206816"/>
    <lineage>
        <taxon>Bacteria</taxon>
        <taxon>Pseudomonadati</taxon>
        <taxon>Bacteroidota</taxon>
        <taxon>Flavobacteriia</taxon>
        <taxon>Flavobacteriales</taxon>
        <taxon>Flavobacteriaceae</taxon>
        <taxon>Maribacter</taxon>
    </lineage>
</organism>
<dbReference type="InterPro" id="IPR036249">
    <property type="entry name" value="Thioredoxin-like_sf"/>
</dbReference>
<dbReference type="InterPro" id="IPR024705">
    <property type="entry name" value="Ssp411"/>
</dbReference>
<dbReference type="SUPFAM" id="SSF48208">
    <property type="entry name" value="Six-hairpin glycosidases"/>
    <property type="match status" value="1"/>
</dbReference>
<dbReference type="AlphaFoldDB" id="A0A495EF79"/>
<evidence type="ECO:0000313" key="3">
    <source>
        <dbReference type="Proteomes" id="UP000269412"/>
    </source>
</evidence>
<dbReference type="SUPFAM" id="SSF52833">
    <property type="entry name" value="Thioredoxin-like"/>
    <property type="match status" value="1"/>
</dbReference>
<dbReference type="InterPro" id="IPR008928">
    <property type="entry name" value="6-hairpin_glycosidase_sf"/>
</dbReference>
<dbReference type="Gene3D" id="1.50.10.20">
    <property type="match status" value="1"/>
</dbReference>
<dbReference type="Pfam" id="PF03190">
    <property type="entry name" value="Thioredox_DsbH"/>
    <property type="match status" value="1"/>
</dbReference>